<feature type="repeat" description="TSP type-3" evidence="19">
    <location>
        <begin position="299"/>
        <end position="334"/>
    </location>
</feature>
<evidence type="ECO:0000256" key="22">
    <source>
        <dbReference type="SAM" id="SignalP"/>
    </source>
</evidence>
<comment type="function">
    <text evidence="15">Plays a role in the structural integrity of cartilage via its interaction with other extracellular matrix proteins such as the collagens and fibronectin. Can mediate the interaction of chondrocytes with the cartilage extracellular matrix through interaction with cell surface integrin receptors. Could play a role in the pathogenesis of osteoarthritis. Potent suppressor of apoptosis in both primary chondrocytes and transformed cells. Suppresses apoptosis by blocking the activation of caspase-3 and by inducing the IAP family of survival proteins (BIRC3, BIRC2, BIRC5 and XIAP). Essential for maintaining a vascular smooth muscle cells (VSMCs) contractile/differentiated phenotype under physiological and pathological stimuli. Maintains this phenotype of VSMCs by interacting with ITGA7.</text>
</comment>
<feature type="repeat" description="TSP type-3" evidence="19">
    <location>
        <begin position="358"/>
        <end position="393"/>
    </location>
</feature>
<keyword evidence="9 22" id="KW-0732">Signal</keyword>
<dbReference type="FunFam" id="2.10.25.10:FF:000025">
    <property type="entry name" value="Thrombospondin 3"/>
    <property type="match status" value="1"/>
</dbReference>
<sequence length="695" mass="75773">MVLSAAPVLLLALAALVSSQGQTPLGTELGPQMLRELQETNAALQDVRELLRQQVKEITFLKNTVMECDACGMQPARTPRVSVRPLAQCAPGSCFPGVACTQTASGARCGPCPAGFTGNGSYCADVNECNANPCFPRVRCINTSPGFRCEACPPGYSGPTHEGVGMAFAKANKQVCTDIDECETGQHNCVPNSVCINTQGSFQCGPCQPGFVGDQASGCRPRAQRFCPDGTPSPCHEKADCVLERDGSRSCVCAVGWAGNGLLCGRDTDLDGFPDEKLRCSERHCRKDNCVTVPNSGQEDADRDGIGDACDTDADGDGVPNEGDNCPLVRNPDQRNTDGDKWGDACDNCRSQKNDDQKDTDQDGRGDACDDDIDGDRIRNAVDNCPRVPNSDQKDSDDSDGQGDACDEDDDNDGVPDSRDNCRLVPNPGQEDADRDGVGDVCQGDFDADKVVDKIDVCPENAEVTLTDFRAFQTVVLDPEGDAQIDPNWVVLNQGMEIVQTMNSDPGLAVGYTAFNGVDFEGTFHVNTVTDDDYAGFIFGYQDSSSFYVVMWKQMEQTYWQANPFRAVAEPGIQLKAVKSSTGPGEQLRNALWHTGDTASQVRLLWKDPRNVGWKDKTSYRWFLQHRPQVGYIRVRFYEGPELVADSNVVLDTTMRGGRLGVFCFSQENIIWANLRYRCNDTIPEDYEIQRLLQA</sequence>
<dbReference type="PROSITE" id="PS51234">
    <property type="entry name" value="TSP3"/>
    <property type="match status" value="4"/>
</dbReference>
<keyword evidence="11 19" id="KW-0106">Calcium</keyword>
<feature type="domain" description="EGF-like" evidence="23">
    <location>
        <begin position="125"/>
        <end position="162"/>
    </location>
</feature>
<comment type="subcellular location">
    <subcellularLocation>
        <location evidence="2">Secreted</location>
        <location evidence="2">Extracellular space</location>
        <location evidence="2">Extracellular matrix</location>
    </subcellularLocation>
</comment>
<dbReference type="SUPFAM" id="SSF49899">
    <property type="entry name" value="Concanavalin A-like lectins/glucanases"/>
    <property type="match status" value="1"/>
</dbReference>
<evidence type="ECO:0000256" key="17">
    <source>
        <dbReference type="ARBA" id="ARBA00073197"/>
    </source>
</evidence>
<dbReference type="SMART" id="SM00181">
    <property type="entry name" value="EGF"/>
    <property type="match status" value="4"/>
</dbReference>
<dbReference type="InterPro" id="IPR039081">
    <property type="entry name" value="TSP-5_CC"/>
</dbReference>
<feature type="coiled-coil region" evidence="20">
    <location>
        <begin position="34"/>
        <end position="64"/>
    </location>
</feature>
<evidence type="ECO:0000256" key="6">
    <source>
        <dbReference type="ARBA" id="ARBA00022536"/>
    </source>
</evidence>
<feature type="repeat" description="TSP type-3" evidence="19">
    <location>
        <begin position="395"/>
        <end position="430"/>
    </location>
</feature>
<dbReference type="SUPFAM" id="SSF57196">
    <property type="entry name" value="EGF/Laminin"/>
    <property type="match status" value="2"/>
</dbReference>
<dbReference type="PANTHER" id="PTHR10199">
    <property type="entry name" value="THROMBOSPONDIN"/>
    <property type="match status" value="1"/>
</dbReference>
<dbReference type="Pfam" id="PF11598">
    <property type="entry name" value="COMP"/>
    <property type="match status" value="1"/>
</dbReference>
<evidence type="ECO:0000256" key="4">
    <source>
        <dbReference type="ARBA" id="ARBA00022525"/>
    </source>
</evidence>
<evidence type="ECO:0000256" key="5">
    <source>
        <dbReference type="ARBA" id="ARBA00022530"/>
    </source>
</evidence>
<evidence type="ECO:0000313" key="25">
    <source>
        <dbReference type="Ensembl" id="ENSECAP00000055853.1"/>
    </source>
</evidence>
<dbReference type="InterPro" id="IPR017897">
    <property type="entry name" value="Thrombospondin_3_rpt"/>
</dbReference>
<dbReference type="FunFam" id="1.20.5.10:FF:000001">
    <property type="entry name" value="thrombospondin-3 isoform X2"/>
    <property type="match status" value="1"/>
</dbReference>
<dbReference type="GO" id="GO:0008201">
    <property type="term" value="F:heparin binding"/>
    <property type="evidence" value="ECO:0007669"/>
    <property type="project" value="UniProtKB-KW"/>
</dbReference>
<dbReference type="SMART" id="SM00179">
    <property type="entry name" value="EGF_CA"/>
    <property type="match status" value="2"/>
</dbReference>
<feature type="compositionally biased region" description="Acidic residues" evidence="21">
    <location>
        <begin position="395"/>
        <end position="414"/>
    </location>
</feature>
<dbReference type="PROSITE" id="PS01186">
    <property type="entry name" value="EGF_2"/>
    <property type="match status" value="1"/>
</dbReference>
<dbReference type="SUPFAM" id="SSF103647">
    <property type="entry name" value="TSP type-3 repeat"/>
    <property type="match status" value="2"/>
</dbReference>
<dbReference type="PROSITE" id="PS50026">
    <property type="entry name" value="EGF_3"/>
    <property type="match status" value="2"/>
</dbReference>
<dbReference type="AlphaFoldDB" id="A0A9L0QZF3"/>
<feature type="signal peptide" evidence="22">
    <location>
        <begin position="1"/>
        <end position="21"/>
    </location>
</feature>
<keyword evidence="14" id="KW-0325">Glycoprotein</keyword>
<feature type="domain" description="EGF-like" evidence="23">
    <location>
        <begin position="178"/>
        <end position="217"/>
    </location>
</feature>
<reference evidence="25" key="3">
    <citation type="submission" date="2025-09" db="UniProtKB">
        <authorList>
            <consortium name="Ensembl"/>
        </authorList>
    </citation>
    <scope>IDENTIFICATION</scope>
    <source>
        <strain evidence="25">Thoroughbred</strain>
    </source>
</reference>
<dbReference type="InterPro" id="IPR008859">
    <property type="entry name" value="Thrombospondin_C"/>
</dbReference>
<evidence type="ECO:0000256" key="15">
    <source>
        <dbReference type="ARBA" id="ARBA00057830"/>
    </source>
</evidence>
<dbReference type="GO" id="GO:0005509">
    <property type="term" value="F:calcium ion binding"/>
    <property type="evidence" value="ECO:0007669"/>
    <property type="project" value="UniProtKB-UniRule"/>
</dbReference>
<evidence type="ECO:0000256" key="21">
    <source>
        <dbReference type="SAM" id="MobiDB-lite"/>
    </source>
</evidence>
<dbReference type="PROSITE" id="PS51236">
    <property type="entry name" value="TSP_CTER"/>
    <property type="match status" value="1"/>
</dbReference>
<keyword evidence="7" id="KW-0358">Heparin-binding</keyword>
<dbReference type="InterPro" id="IPR003367">
    <property type="entry name" value="Thrombospondin_3-like_rpt"/>
</dbReference>
<evidence type="ECO:0000256" key="7">
    <source>
        <dbReference type="ARBA" id="ARBA00022674"/>
    </source>
</evidence>
<evidence type="ECO:0000259" key="23">
    <source>
        <dbReference type="PROSITE" id="PS50026"/>
    </source>
</evidence>
<dbReference type="Pfam" id="PF05735">
    <property type="entry name" value="TSP_C"/>
    <property type="match status" value="1"/>
</dbReference>
<dbReference type="InterPro" id="IPR013320">
    <property type="entry name" value="ConA-like_dom_sf"/>
</dbReference>
<evidence type="ECO:0000256" key="8">
    <source>
        <dbReference type="ARBA" id="ARBA00022703"/>
    </source>
</evidence>
<protein>
    <recommendedName>
        <fullName evidence="17">Cartilage oligomeric matrix protein</fullName>
    </recommendedName>
</protein>
<evidence type="ECO:0000256" key="11">
    <source>
        <dbReference type="ARBA" id="ARBA00022837"/>
    </source>
</evidence>
<feature type="chain" id="PRO_5040348604" description="Cartilage oligomeric matrix protein" evidence="22">
    <location>
        <begin position="22"/>
        <end position="695"/>
    </location>
</feature>
<comment type="subunit">
    <text evidence="16">Pentamer; disulfide-linked. Exists in a more compact conformation in the presence of calcium and shows a more extended conformation in the absence of calcium. Interacts with ITGB3, ITGA5 and FN1. Binding to FN1 requires the presence of divalent cations (Ca(2+), Mg(2+) or Mn(2+)). The greatest amount of binding is seen in the presence of Mn(2+). Interacts with MATN1, MATN3, MATN4 and ACAN. Binds heparin, heparan sulfate and chondroitin sulfate. EDTA dimishes significantly its binding to ACAN and abolishes its binding to MATN3, MATN4 and chondroitin sulfate. Interacts with collagen I, II and IX, and interaction with these collagens is dependent on the presence of zinc ions. Interacts with ADAMTS12. Interacts with ITGA7.</text>
</comment>
<evidence type="ECO:0000256" key="20">
    <source>
        <dbReference type="SAM" id="Coils"/>
    </source>
</evidence>
<feature type="compositionally biased region" description="Basic and acidic residues" evidence="21">
    <location>
        <begin position="332"/>
        <end position="344"/>
    </location>
</feature>
<evidence type="ECO:0000313" key="26">
    <source>
        <dbReference type="Proteomes" id="UP000002281"/>
    </source>
</evidence>
<dbReference type="FunFam" id="2.60.120.200:FF:000002">
    <property type="entry name" value="Thrombospondin 3"/>
    <property type="match status" value="1"/>
</dbReference>
<dbReference type="Pfam" id="PF07645">
    <property type="entry name" value="EGF_CA"/>
    <property type="match status" value="2"/>
</dbReference>
<dbReference type="FunFam" id="2.10.25.10:FF:000346">
    <property type="entry name" value="Cartilage oligomeric matrix protein"/>
    <property type="match status" value="1"/>
</dbReference>
<dbReference type="InterPro" id="IPR049883">
    <property type="entry name" value="NOTCH1_EGF-like"/>
</dbReference>
<keyword evidence="5" id="KW-0272">Extracellular matrix</keyword>
<dbReference type="PANTHER" id="PTHR10199:SF88">
    <property type="entry name" value="CARTILAGE OLIGOMERIC MATRIX PROTEIN"/>
    <property type="match status" value="1"/>
</dbReference>
<dbReference type="Gene3D" id="2.10.25.10">
    <property type="entry name" value="Laminin"/>
    <property type="match status" value="4"/>
</dbReference>
<keyword evidence="27" id="KW-1267">Proteomics identification</keyword>
<dbReference type="FunFam" id="2.10.25.10:FF:000170">
    <property type="entry name" value="thrombospondin-3 isoform X1"/>
    <property type="match status" value="1"/>
</dbReference>
<feature type="domain" description="TSP C-terminal" evidence="24">
    <location>
        <begin position="470"/>
        <end position="684"/>
    </location>
</feature>
<evidence type="ECO:0000256" key="14">
    <source>
        <dbReference type="ARBA" id="ARBA00023180"/>
    </source>
</evidence>
<keyword evidence="6 18" id="KW-0245">EGF-like domain</keyword>
<dbReference type="Pfam" id="PF02412">
    <property type="entry name" value="TSP_3"/>
    <property type="match status" value="4"/>
</dbReference>
<dbReference type="Ensembl" id="ENSECAT00000116728.1">
    <property type="protein sequence ID" value="ENSECAP00000055853.1"/>
    <property type="gene ID" value="ENSECAG00000000336.4"/>
</dbReference>
<accession>A0A9L0QZF3</accession>
<evidence type="ECO:0000256" key="13">
    <source>
        <dbReference type="ARBA" id="ARBA00023157"/>
    </source>
</evidence>
<comment type="similarity">
    <text evidence="3">Belongs to the thrombospondin family.</text>
</comment>
<keyword evidence="20" id="KW-0175">Coiled coil</keyword>
<keyword evidence="8" id="KW-0053">Apoptosis</keyword>
<dbReference type="CDD" id="cd16077">
    <property type="entry name" value="TSP-5cc"/>
    <property type="match status" value="1"/>
</dbReference>
<proteinExistence type="evidence at protein level"/>
<keyword evidence="10" id="KW-0677">Repeat</keyword>
<dbReference type="InterPro" id="IPR046970">
    <property type="entry name" value="TSP/COMP_CC_sf"/>
</dbReference>
<feature type="repeat" description="TSP type-3" evidence="19">
    <location>
        <begin position="431"/>
        <end position="466"/>
    </location>
</feature>
<comment type="caution">
    <text evidence="18">Lacks conserved residue(s) required for the propagation of feature annotation.</text>
</comment>
<dbReference type="Gene3D" id="1.20.5.10">
    <property type="match status" value="1"/>
</dbReference>
<dbReference type="GO" id="GO:0006915">
    <property type="term" value="P:apoptotic process"/>
    <property type="evidence" value="ECO:0007669"/>
    <property type="project" value="UniProtKB-KW"/>
</dbReference>
<dbReference type="GO" id="GO:0007155">
    <property type="term" value="P:cell adhesion"/>
    <property type="evidence" value="ECO:0007669"/>
    <property type="project" value="UniProtKB-KW"/>
</dbReference>
<evidence type="ECO:0000256" key="12">
    <source>
        <dbReference type="ARBA" id="ARBA00022889"/>
    </source>
</evidence>
<organism evidence="25 26">
    <name type="scientific">Equus caballus</name>
    <name type="common">Horse</name>
    <dbReference type="NCBI Taxonomy" id="9796"/>
    <lineage>
        <taxon>Eukaryota</taxon>
        <taxon>Metazoa</taxon>
        <taxon>Chordata</taxon>
        <taxon>Craniata</taxon>
        <taxon>Vertebrata</taxon>
        <taxon>Euteleostomi</taxon>
        <taxon>Mammalia</taxon>
        <taxon>Eutheria</taxon>
        <taxon>Laurasiatheria</taxon>
        <taxon>Perissodactyla</taxon>
        <taxon>Equidae</taxon>
        <taxon>Equus</taxon>
    </lineage>
</organism>
<dbReference type="InterPro" id="IPR001881">
    <property type="entry name" value="EGF-like_Ca-bd_dom"/>
</dbReference>
<dbReference type="GeneTree" id="ENSGT00940000162169"/>
<evidence type="ECO:0000256" key="10">
    <source>
        <dbReference type="ARBA" id="ARBA00022737"/>
    </source>
</evidence>
<dbReference type="FunFam" id="4.10.1080.10:FF:000001">
    <property type="entry name" value="Thrombospondin 3"/>
    <property type="match status" value="1"/>
</dbReference>
<evidence type="ECO:0007829" key="27">
    <source>
        <dbReference type="PeptideAtlas" id="A0A9L0QZF3"/>
    </source>
</evidence>
<keyword evidence="12" id="KW-0130">Cell adhesion</keyword>
<evidence type="ECO:0000256" key="1">
    <source>
        <dbReference type="ARBA" id="ARBA00001913"/>
    </source>
</evidence>
<gene>
    <name evidence="25" type="primary">COMP</name>
</gene>
<dbReference type="CDD" id="cd00054">
    <property type="entry name" value="EGF_CA"/>
    <property type="match status" value="2"/>
</dbReference>
<evidence type="ECO:0000256" key="9">
    <source>
        <dbReference type="ARBA" id="ARBA00022729"/>
    </source>
</evidence>
<evidence type="ECO:0000256" key="2">
    <source>
        <dbReference type="ARBA" id="ARBA00004498"/>
    </source>
</evidence>
<reference evidence="25" key="2">
    <citation type="submission" date="2025-08" db="UniProtKB">
        <authorList>
            <consortium name="Ensembl"/>
        </authorList>
    </citation>
    <scope>IDENTIFICATION</scope>
    <source>
        <strain evidence="25">Thoroughbred</strain>
    </source>
</reference>
<dbReference type="Gene3D" id="2.60.120.200">
    <property type="match status" value="1"/>
</dbReference>
<dbReference type="InterPro" id="IPR018097">
    <property type="entry name" value="EGF_Ca-bd_CS"/>
</dbReference>
<evidence type="ECO:0000256" key="19">
    <source>
        <dbReference type="PROSITE-ProRule" id="PRU00634"/>
    </source>
</evidence>
<feature type="compositionally biased region" description="Basic and acidic residues" evidence="21">
    <location>
        <begin position="350"/>
        <end position="368"/>
    </location>
</feature>
<dbReference type="FunFam" id="4.10.1080.10:FF:000004">
    <property type="entry name" value="Cartilage oligomeric matrix protein"/>
    <property type="match status" value="1"/>
</dbReference>
<dbReference type="InterPro" id="IPR024665">
    <property type="entry name" value="TSP/COMP_CC"/>
</dbReference>
<dbReference type="SUPFAM" id="SSF58006">
    <property type="entry name" value="Assembly domain of cartilage oligomeric matrix protein"/>
    <property type="match status" value="1"/>
</dbReference>
<dbReference type="FunFam" id="2.10.25.10:FF:000027">
    <property type="entry name" value="Thrombospondin 3"/>
    <property type="match status" value="1"/>
</dbReference>
<dbReference type="InterPro" id="IPR000742">
    <property type="entry name" value="EGF"/>
</dbReference>
<dbReference type="GO" id="GO:0005576">
    <property type="term" value="C:extracellular region"/>
    <property type="evidence" value="ECO:0007669"/>
    <property type="project" value="InterPro"/>
</dbReference>
<evidence type="ECO:0000256" key="16">
    <source>
        <dbReference type="ARBA" id="ARBA00066074"/>
    </source>
</evidence>
<keyword evidence="13" id="KW-1015">Disulfide bond</keyword>
<keyword evidence="4" id="KW-0964">Secreted</keyword>
<evidence type="ECO:0000259" key="24">
    <source>
        <dbReference type="PROSITE" id="PS51236"/>
    </source>
</evidence>
<evidence type="ECO:0000256" key="3">
    <source>
        <dbReference type="ARBA" id="ARBA00009456"/>
    </source>
</evidence>
<dbReference type="PROSITE" id="PS01187">
    <property type="entry name" value="EGF_CA"/>
    <property type="match status" value="1"/>
</dbReference>
<name>A0A9L0QZF3_HORSE</name>
<dbReference type="InterPro" id="IPR028974">
    <property type="entry name" value="TSP_type-3_rpt"/>
</dbReference>
<comment type="cofactor">
    <cofactor evidence="1">
        <name>Ca(2+)</name>
        <dbReference type="ChEBI" id="CHEBI:29108"/>
    </cofactor>
</comment>
<evidence type="ECO:0000256" key="18">
    <source>
        <dbReference type="PROSITE-ProRule" id="PRU00076"/>
    </source>
</evidence>
<dbReference type="Gene3D" id="4.10.1080.10">
    <property type="entry name" value="TSP type-3 repeat"/>
    <property type="match status" value="1"/>
</dbReference>
<keyword evidence="26" id="KW-1185">Reference proteome</keyword>
<reference evidence="25 26" key="1">
    <citation type="journal article" date="2009" name="Science">
        <title>Genome sequence, comparative analysis, and population genetics of the domestic horse.</title>
        <authorList>
            <consortium name="Broad Institute Genome Sequencing Platform"/>
            <consortium name="Broad Institute Whole Genome Assembly Team"/>
            <person name="Wade C.M."/>
            <person name="Giulotto E."/>
            <person name="Sigurdsson S."/>
            <person name="Zoli M."/>
            <person name="Gnerre S."/>
            <person name="Imsland F."/>
            <person name="Lear T.L."/>
            <person name="Adelson D.L."/>
            <person name="Bailey E."/>
            <person name="Bellone R.R."/>
            <person name="Bloecker H."/>
            <person name="Distl O."/>
            <person name="Edgar R.C."/>
            <person name="Garber M."/>
            <person name="Leeb T."/>
            <person name="Mauceli E."/>
            <person name="MacLeod J.N."/>
            <person name="Penedo M.C.T."/>
            <person name="Raison J.M."/>
            <person name="Sharpe T."/>
            <person name="Vogel J."/>
            <person name="Andersson L."/>
            <person name="Antczak D.F."/>
            <person name="Biagi T."/>
            <person name="Binns M.M."/>
            <person name="Chowdhary B.P."/>
            <person name="Coleman S.J."/>
            <person name="Della Valle G."/>
            <person name="Fryc S."/>
            <person name="Guerin G."/>
            <person name="Hasegawa T."/>
            <person name="Hill E.W."/>
            <person name="Jurka J."/>
            <person name="Kiialainen A."/>
            <person name="Lindgren G."/>
            <person name="Liu J."/>
            <person name="Magnani E."/>
            <person name="Mickelson J.R."/>
            <person name="Murray J."/>
            <person name="Nergadze S.G."/>
            <person name="Onofrio R."/>
            <person name="Pedroni S."/>
            <person name="Piras M.F."/>
            <person name="Raudsepp T."/>
            <person name="Rocchi M."/>
            <person name="Roeed K.H."/>
            <person name="Ryder O.A."/>
            <person name="Searle S."/>
            <person name="Skow L."/>
            <person name="Swinburne J.E."/>
            <person name="Syvaenen A.C."/>
            <person name="Tozaki T."/>
            <person name="Valberg S.J."/>
            <person name="Vaudin M."/>
            <person name="White J.R."/>
            <person name="Zody M.C."/>
            <person name="Lander E.S."/>
            <person name="Lindblad-Toh K."/>
        </authorList>
    </citation>
    <scope>NUCLEOTIDE SEQUENCE [LARGE SCALE GENOMIC DNA]</scope>
    <source>
        <strain evidence="25 26">Thoroughbred</strain>
    </source>
</reference>
<feature type="region of interest" description="Disordered" evidence="21">
    <location>
        <begin position="296"/>
        <end position="438"/>
    </location>
</feature>
<dbReference type="Proteomes" id="UP000002281">
    <property type="component" value="Chromosome 21"/>
</dbReference>